<evidence type="ECO:0000313" key="1">
    <source>
        <dbReference type="EMBL" id="KAJ4727857.1"/>
    </source>
</evidence>
<dbReference type="EMBL" id="CM051394">
    <property type="protein sequence ID" value="KAJ4727857.1"/>
    <property type="molecule type" value="Genomic_DNA"/>
</dbReference>
<proteinExistence type="predicted"/>
<name>A0ACC1YWP1_MELAZ</name>
<comment type="caution">
    <text evidence="1">The sequence shown here is derived from an EMBL/GenBank/DDBJ whole genome shotgun (WGS) entry which is preliminary data.</text>
</comment>
<gene>
    <name evidence="1" type="ORF">OWV82_000892</name>
</gene>
<organism evidence="1 2">
    <name type="scientific">Melia azedarach</name>
    <name type="common">Chinaberry tree</name>
    <dbReference type="NCBI Taxonomy" id="155640"/>
    <lineage>
        <taxon>Eukaryota</taxon>
        <taxon>Viridiplantae</taxon>
        <taxon>Streptophyta</taxon>
        <taxon>Embryophyta</taxon>
        <taxon>Tracheophyta</taxon>
        <taxon>Spermatophyta</taxon>
        <taxon>Magnoliopsida</taxon>
        <taxon>eudicotyledons</taxon>
        <taxon>Gunneridae</taxon>
        <taxon>Pentapetalae</taxon>
        <taxon>rosids</taxon>
        <taxon>malvids</taxon>
        <taxon>Sapindales</taxon>
        <taxon>Meliaceae</taxon>
        <taxon>Melia</taxon>
    </lineage>
</organism>
<keyword evidence="2" id="KW-1185">Reference proteome</keyword>
<protein>
    <submittedName>
        <fullName evidence="1">MYB transcription factor</fullName>
    </submittedName>
</protein>
<accession>A0ACC1YWP1</accession>
<evidence type="ECO:0000313" key="2">
    <source>
        <dbReference type="Proteomes" id="UP001164539"/>
    </source>
</evidence>
<reference evidence="1 2" key="1">
    <citation type="journal article" date="2023" name="Science">
        <title>Complex scaffold remodeling in plant triterpene biosynthesis.</title>
        <authorList>
            <person name="De La Pena R."/>
            <person name="Hodgson H."/>
            <person name="Liu J.C."/>
            <person name="Stephenson M.J."/>
            <person name="Martin A.C."/>
            <person name="Owen C."/>
            <person name="Harkess A."/>
            <person name="Leebens-Mack J."/>
            <person name="Jimenez L.E."/>
            <person name="Osbourn A."/>
            <person name="Sattely E.S."/>
        </authorList>
    </citation>
    <scope>NUCLEOTIDE SEQUENCE [LARGE SCALE GENOMIC DNA]</scope>
    <source>
        <strain evidence="2">cv. JPN11</strain>
        <tissue evidence="1">Leaf</tissue>
    </source>
</reference>
<sequence length="302" mass="34293">MEAHVGGFSSVNQQREEEILGVRKGPWTAEEDSLLTNYVAIHGEGRWNSVARSAGLKRTGKSCRLRWLNYLRPDVRRGDISLREQLLILELHSRWGNRWSKIAQHLPGRTDNEIKNYWRTRVQKQAKQMKCDVNSKQFRDAMRYVWMPRLIERIQATTDSYSAGQPTSYSNYMTNGSPSNHADISTSKVYHNNESGSDPNFMPEISGASSDSLDAQVSPGSDLTDCYNMHGGSSYTDNSEKRSGLCTDNVSELWGSSKPGMDIQGFEQHNQNGWLGGGDSLENMWNEENIWFLQQQLCDDEV</sequence>
<dbReference type="Proteomes" id="UP001164539">
    <property type="component" value="Chromosome 1"/>
</dbReference>